<protein>
    <recommendedName>
        <fullName evidence="1">DUF7793 domain-containing protein</fullName>
    </recommendedName>
</protein>
<evidence type="ECO:0000313" key="2">
    <source>
        <dbReference type="EMBL" id="AKV00587.1"/>
    </source>
</evidence>
<gene>
    <name evidence="2" type="ORF">AKJ09_07250</name>
</gene>
<organism evidence="2 3">
    <name type="scientific">Labilithrix luteola</name>
    <dbReference type="NCBI Taxonomy" id="1391654"/>
    <lineage>
        <taxon>Bacteria</taxon>
        <taxon>Pseudomonadati</taxon>
        <taxon>Myxococcota</taxon>
        <taxon>Polyangia</taxon>
        <taxon>Polyangiales</taxon>
        <taxon>Labilitrichaceae</taxon>
        <taxon>Labilithrix</taxon>
    </lineage>
</organism>
<evidence type="ECO:0000313" key="3">
    <source>
        <dbReference type="Proteomes" id="UP000064967"/>
    </source>
</evidence>
<dbReference type="STRING" id="1391654.AKJ09_07250"/>
<dbReference type="AlphaFoldDB" id="A0A0K1Q4J6"/>
<dbReference type="Gene3D" id="3.40.970.30">
    <property type="entry name" value="yp_829618.1 like domains"/>
    <property type="match status" value="1"/>
</dbReference>
<dbReference type="InterPro" id="IPR056695">
    <property type="entry name" value="DUF7793"/>
</dbReference>
<dbReference type="EMBL" id="CP012333">
    <property type="protein sequence ID" value="AKV00587.1"/>
    <property type="molecule type" value="Genomic_DNA"/>
</dbReference>
<name>A0A0K1Q4J6_9BACT</name>
<sequence length="144" mass="15675">MNVPNTAGWKHIGDSSNTRYFAVAERILGGVPLPGSKDDGATAEENVVFQNGYFRTSKPGVVVIFFDNLASQDKDARRVYQTRPDPNVLLGTALVGGSLLSRAMGSFFLGLSKPKVPVKMFKNLDEARAWASELIAANRQEQTT</sequence>
<proteinExistence type="predicted"/>
<dbReference type="Pfam" id="PF25056">
    <property type="entry name" value="DUF7793"/>
    <property type="match status" value="1"/>
</dbReference>
<evidence type="ECO:0000259" key="1">
    <source>
        <dbReference type="Pfam" id="PF25056"/>
    </source>
</evidence>
<dbReference type="RefSeq" id="WP_146651854.1">
    <property type="nucleotide sequence ID" value="NZ_CP012333.1"/>
</dbReference>
<keyword evidence="3" id="KW-1185">Reference proteome</keyword>
<accession>A0A0K1Q4J6</accession>
<feature type="domain" description="DUF7793" evidence="1">
    <location>
        <begin position="54"/>
        <end position="133"/>
    </location>
</feature>
<dbReference type="KEGG" id="llu:AKJ09_07250"/>
<reference evidence="2 3" key="1">
    <citation type="submission" date="2015-08" db="EMBL/GenBank/DDBJ databases">
        <authorList>
            <person name="Babu N.S."/>
            <person name="Beckwith C.J."/>
            <person name="Beseler K.G."/>
            <person name="Brison A."/>
            <person name="Carone J.V."/>
            <person name="Caskin T.P."/>
            <person name="Diamond M."/>
            <person name="Durham M.E."/>
            <person name="Foxe J.M."/>
            <person name="Go M."/>
            <person name="Henderson B.A."/>
            <person name="Jones I.B."/>
            <person name="McGettigan J.A."/>
            <person name="Micheletti S.J."/>
            <person name="Nasrallah M.E."/>
            <person name="Ortiz D."/>
            <person name="Piller C.R."/>
            <person name="Privatt S.R."/>
            <person name="Schneider S.L."/>
            <person name="Sharp S."/>
            <person name="Smith T.C."/>
            <person name="Stanton J.D."/>
            <person name="Ullery H.E."/>
            <person name="Wilson R.J."/>
            <person name="Serrano M.G."/>
            <person name="Buck G."/>
            <person name="Lee V."/>
            <person name="Wang Y."/>
            <person name="Carvalho R."/>
            <person name="Voegtly L."/>
            <person name="Shi R."/>
            <person name="Duckworth R."/>
            <person name="Johnson A."/>
            <person name="Loviza R."/>
            <person name="Walstead R."/>
            <person name="Shah Z."/>
            <person name="Kiflezghi M."/>
            <person name="Wade K."/>
            <person name="Ball S.L."/>
            <person name="Bradley K.W."/>
            <person name="Asai D.J."/>
            <person name="Bowman C.A."/>
            <person name="Russell D.A."/>
            <person name="Pope W.H."/>
            <person name="Jacobs-Sera D."/>
            <person name="Hendrix R.W."/>
            <person name="Hatfull G.F."/>
        </authorList>
    </citation>
    <scope>NUCLEOTIDE SEQUENCE [LARGE SCALE GENOMIC DNA]</scope>
    <source>
        <strain evidence="2 3">DSM 27648</strain>
    </source>
</reference>
<dbReference type="OrthoDB" id="5509438at2"/>
<dbReference type="Proteomes" id="UP000064967">
    <property type="component" value="Chromosome"/>
</dbReference>